<proteinExistence type="predicted"/>
<name>A0A016TH04_9BILA</name>
<dbReference type="AlphaFoldDB" id="A0A016TH04"/>
<sequence length="119" mass="13541">MCVILKRCSYLMLETKMCYIAFFVLTFIVLRTLNKASSFLNQQYSEHQTVVDRVRGRGAAFLGRDTGALHAGRGISAQKRSAAVLPLDYGRLKFTVDVKRHFLRHFLETRGNDERAASI</sequence>
<dbReference type="EMBL" id="JARK01001439">
    <property type="protein sequence ID" value="EYC01976.1"/>
    <property type="molecule type" value="Genomic_DNA"/>
</dbReference>
<keyword evidence="2" id="KW-1185">Reference proteome</keyword>
<dbReference type="Proteomes" id="UP000024635">
    <property type="component" value="Unassembled WGS sequence"/>
</dbReference>
<protein>
    <submittedName>
        <fullName evidence="1">Uncharacterized protein</fullName>
    </submittedName>
</protein>
<evidence type="ECO:0000313" key="1">
    <source>
        <dbReference type="EMBL" id="EYC01976.1"/>
    </source>
</evidence>
<organism evidence="1 2">
    <name type="scientific">Ancylostoma ceylanicum</name>
    <dbReference type="NCBI Taxonomy" id="53326"/>
    <lineage>
        <taxon>Eukaryota</taxon>
        <taxon>Metazoa</taxon>
        <taxon>Ecdysozoa</taxon>
        <taxon>Nematoda</taxon>
        <taxon>Chromadorea</taxon>
        <taxon>Rhabditida</taxon>
        <taxon>Rhabditina</taxon>
        <taxon>Rhabditomorpha</taxon>
        <taxon>Strongyloidea</taxon>
        <taxon>Ancylostomatidae</taxon>
        <taxon>Ancylostomatinae</taxon>
        <taxon>Ancylostoma</taxon>
    </lineage>
</organism>
<accession>A0A016TH04</accession>
<reference evidence="2" key="1">
    <citation type="journal article" date="2015" name="Nat. Genet.">
        <title>The genome and transcriptome of the zoonotic hookworm Ancylostoma ceylanicum identify infection-specific gene families.</title>
        <authorList>
            <person name="Schwarz E.M."/>
            <person name="Hu Y."/>
            <person name="Antoshechkin I."/>
            <person name="Miller M.M."/>
            <person name="Sternberg P.W."/>
            <person name="Aroian R.V."/>
        </authorList>
    </citation>
    <scope>NUCLEOTIDE SEQUENCE</scope>
    <source>
        <strain evidence="2">HY135</strain>
    </source>
</reference>
<gene>
    <name evidence="1" type="primary">Acey_s0103.g3571</name>
    <name evidence="1" type="ORF">Y032_0103g3571</name>
</gene>
<comment type="caution">
    <text evidence="1">The sequence shown here is derived from an EMBL/GenBank/DDBJ whole genome shotgun (WGS) entry which is preliminary data.</text>
</comment>
<evidence type="ECO:0000313" key="2">
    <source>
        <dbReference type="Proteomes" id="UP000024635"/>
    </source>
</evidence>